<keyword evidence="4" id="KW-0812">Transmembrane</keyword>
<protein>
    <recommendedName>
        <fullName evidence="14">Mitochondrial import inner membrane translocase subunit TIM17-2-like</fullName>
    </recommendedName>
</protein>
<dbReference type="Proteomes" id="UP000823749">
    <property type="component" value="Chromosome 5"/>
</dbReference>
<dbReference type="Pfam" id="PF02466">
    <property type="entry name" value="Tim17"/>
    <property type="match status" value="1"/>
</dbReference>
<comment type="similarity">
    <text evidence="2">Belongs to the Tim17/Tim22/Tim23 family.</text>
</comment>
<feature type="compositionally biased region" description="Low complexity" evidence="11">
    <location>
        <begin position="136"/>
        <end position="149"/>
    </location>
</feature>
<keyword evidence="8" id="KW-0811">Translocation</keyword>
<evidence type="ECO:0008006" key="14">
    <source>
        <dbReference type="Google" id="ProtNLM"/>
    </source>
</evidence>
<evidence type="ECO:0000313" key="12">
    <source>
        <dbReference type="EMBL" id="KAG5547412.1"/>
    </source>
</evidence>
<dbReference type="GO" id="GO:0030150">
    <property type="term" value="P:protein import into mitochondrial matrix"/>
    <property type="evidence" value="ECO:0007669"/>
    <property type="project" value="TreeGrafter"/>
</dbReference>
<keyword evidence="7" id="KW-1133">Transmembrane helix</keyword>
<organism evidence="12 13">
    <name type="scientific">Rhododendron griersonianum</name>
    <dbReference type="NCBI Taxonomy" id="479676"/>
    <lineage>
        <taxon>Eukaryota</taxon>
        <taxon>Viridiplantae</taxon>
        <taxon>Streptophyta</taxon>
        <taxon>Embryophyta</taxon>
        <taxon>Tracheophyta</taxon>
        <taxon>Spermatophyta</taxon>
        <taxon>Magnoliopsida</taxon>
        <taxon>eudicotyledons</taxon>
        <taxon>Gunneridae</taxon>
        <taxon>Pentapetalae</taxon>
        <taxon>asterids</taxon>
        <taxon>Ericales</taxon>
        <taxon>Ericaceae</taxon>
        <taxon>Ericoideae</taxon>
        <taxon>Rhodoreae</taxon>
        <taxon>Rhododendron</taxon>
    </lineage>
</organism>
<reference evidence="12" key="1">
    <citation type="submission" date="2020-08" db="EMBL/GenBank/DDBJ databases">
        <title>Plant Genome Project.</title>
        <authorList>
            <person name="Zhang R.-G."/>
        </authorList>
    </citation>
    <scope>NUCLEOTIDE SEQUENCE</scope>
    <source>
        <strain evidence="12">WSP0</strain>
        <tissue evidence="12">Leaf</tissue>
    </source>
</reference>
<keyword evidence="13" id="KW-1185">Reference proteome</keyword>
<evidence type="ECO:0000256" key="9">
    <source>
        <dbReference type="ARBA" id="ARBA00023128"/>
    </source>
</evidence>
<keyword evidence="9" id="KW-0496">Mitochondrion</keyword>
<keyword evidence="6" id="KW-0653">Protein transport</keyword>
<evidence type="ECO:0000313" key="13">
    <source>
        <dbReference type="Proteomes" id="UP000823749"/>
    </source>
</evidence>
<evidence type="ECO:0000256" key="6">
    <source>
        <dbReference type="ARBA" id="ARBA00022927"/>
    </source>
</evidence>
<evidence type="ECO:0000256" key="3">
    <source>
        <dbReference type="ARBA" id="ARBA00022448"/>
    </source>
</evidence>
<feature type="region of interest" description="Disordered" evidence="11">
    <location>
        <begin position="131"/>
        <end position="180"/>
    </location>
</feature>
<name>A0AAV6K4X7_9ERIC</name>
<gene>
    <name evidence="12" type="ORF">RHGRI_013187</name>
</gene>
<keyword evidence="10" id="KW-0472">Membrane</keyword>
<evidence type="ECO:0000256" key="11">
    <source>
        <dbReference type="SAM" id="MobiDB-lite"/>
    </source>
</evidence>
<keyword evidence="3" id="KW-0813">Transport</keyword>
<evidence type="ECO:0000256" key="8">
    <source>
        <dbReference type="ARBA" id="ARBA00023010"/>
    </source>
</evidence>
<comment type="caution">
    <text evidence="12">The sequence shown here is derived from an EMBL/GenBank/DDBJ whole genome shotgun (WGS) entry which is preliminary data.</text>
</comment>
<evidence type="ECO:0000256" key="5">
    <source>
        <dbReference type="ARBA" id="ARBA00022792"/>
    </source>
</evidence>
<sequence length="180" mass="19064">MGSAFGFGAVGGSAFHFIKGLCNSPGGHRLAGACRAVRSNAPRIGGIFAVWSGLFSAFDCTLVYARQKEDLWNSIAAGAATGGLLQMRQGLRAASRSALSCGFFLALIEGNRIWLNKIVPAQQDMPVVIEDKNPNKSSETTTSSSSSFGGEEEEEEEAKGFTTEVLESFDSPVPSTSEFK</sequence>
<keyword evidence="5" id="KW-0999">Mitochondrion inner membrane</keyword>
<dbReference type="GO" id="GO:0008320">
    <property type="term" value="F:protein transmembrane transporter activity"/>
    <property type="evidence" value="ECO:0007669"/>
    <property type="project" value="TreeGrafter"/>
</dbReference>
<dbReference type="EMBL" id="JACTNZ010000005">
    <property type="protein sequence ID" value="KAG5547412.1"/>
    <property type="molecule type" value="Genomic_DNA"/>
</dbReference>
<evidence type="ECO:0000256" key="1">
    <source>
        <dbReference type="ARBA" id="ARBA00004448"/>
    </source>
</evidence>
<evidence type="ECO:0000256" key="10">
    <source>
        <dbReference type="ARBA" id="ARBA00023136"/>
    </source>
</evidence>
<evidence type="ECO:0000256" key="7">
    <source>
        <dbReference type="ARBA" id="ARBA00022989"/>
    </source>
</evidence>
<evidence type="ECO:0000256" key="4">
    <source>
        <dbReference type="ARBA" id="ARBA00022692"/>
    </source>
</evidence>
<dbReference type="GO" id="GO:0005744">
    <property type="term" value="C:TIM23 mitochondrial import inner membrane translocase complex"/>
    <property type="evidence" value="ECO:0007669"/>
    <property type="project" value="TreeGrafter"/>
</dbReference>
<proteinExistence type="inferred from homology"/>
<dbReference type="PANTHER" id="PTHR10485">
    <property type="entry name" value="MITOCHONDRIAL IMPORT INNER MEMBRANE TRANSLOCASE SUBUNIT TIM-17"/>
    <property type="match status" value="1"/>
</dbReference>
<accession>A0AAV6K4X7</accession>
<evidence type="ECO:0000256" key="2">
    <source>
        <dbReference type="ARBA" id="ARBA00008444"/>
    </source>
</evidence>
<comment type="subcellular location">
    <subcellularLocation>
        <location evidence="1">Mitochondrion inner membrane</location>
        <topology evidence="1">Multi-pass membrane protein</topology>
    </subcellularLocation>
</comment>
<dbReference type="PANTHER" id="PTHR10485:SF0">
    <property type="entry name" value="AT05822P-RELATED"/>
    <property type="match status" value="1"/>
</dbReference>
<dbReference type="AlphaFoldDB" id="A0AAV6K4X7"/>